<dbReference type="OrthoDB" id="8881899at2"/>
<protein>
    <submittedName>
        <fullName evidence="4">Uncharacterized protein</fullName>
    </submittedName>
</protein>
<dbReference type="SUPFAM" id="SSF53850">
    <property type="entry name" value="Periplasmic binding protein-like II"/>
    <property type="match status" value="1"/>
</dbReference>
<dbReference type="Gene3D" id="3.40.190.10">
    <property type="entry name" value="Periplasmic binding protein-like II"/>
    <property type="match status" value="1"/>
</dbReference>
<evidence type="ECO:0000256" key="1">
    <source>
        <dbReference type="ARBA" id="ARBA00006987"/>
    </source>
</evidence>
<dbReference type="InterPro" id="IPR042100">
    <property type="entry name" value="Bug_dom1"/>
</dbReference>
<dbReference type="Pfam" id="PF03401">
    <property type="entry name" value="TctC"/>
    <property type="match status" value="1"/>
</dbReference>
<dbReference type="PIRSF" id="PIRSF017082">
    <property type="entry name" value="YflP"/>
    <property type="match status" value="1"/>
</dbReference>
<gene>
    <name evidence="4" type="ORF">CIL05_17345</name>
</gene>
<dbReference type="AlphaFoldDB" id="A0A2A2IAI8"/>
<dbReference type="Proteomes" id="UP000218887">
    <property type="component" value="Unassembled WGS sequence"/>
</dbReference>
<dbReference type="CDD" id="cd07012">
    <property type="entry name" value="PBP2_Bug_TTT"/>
    <property type="match status" value="1"/>
</dbReference>
<evidence type="ECO:0000313" key="5">
    <source>
        <dbReference type="Proteomes" id="UP000218887"/>
    </source>
</evidence>
<sequence length="346" mass="37365">MKKFIFIIMTLILSIVLLSACGSSSTSNEANGEAENEENETNEENEAEETDFPNGPITLIVPYDAGGGTDLGFRALAPAMEEELGVPVVVQNKAGGNGWVGWEELMKSEPDGYTISAINGYVEGYMNPSAKREETLEDITVIANHVYDPGIIASTPGEDRFTTIEELMEYAKENEVKAAFSSVGSDEHFSILTLNKRFGTKFVPVQFGGGAKAITALLGEHVDVVFANVGEVVGPSESGQLDILTVFSEERISQFLPDVPTLEEAIGEEYVNGSSRGLGGPAGMDPEIVEILNSAIEKASNNSEHLDQMTDMGLNINYLNAADFTEMLENQEVTVNEYIDVLGWGE</sequence>
<accession>A0A2A2IAI8</accession>
<keyword evidence="5" id="KW-1185">Reference proteome</keyword>
<dbReference type="RefSeq" id="WP_095656814.1">
    <property type="nucleotide sequence ID" value="NZ_NPOA01000013.1"/>
</dbReference>
<keyword evidence="3" id="KW-0732">Signal</keyword>
<dbReference type="EMBL" id="NPOA01000013">
    <property type="protein sequence ID" value="PAV28398.1"/>
    <property type="molecule type" value="Genomic_DNA"/>
</dbReference>
<feature type="region of interest" description="Disordered" evidence="2">
    <location>
        <begin position="26"/>
        <end position="56"/>
    </location>
</feature>
<evidence type="ECO:0000256" key="3">
    <source>
        <dbReference type="SAM" id="SignalP"/>
    </source>
</evidence>
<organism evidence="4 5">
    <name type="scientific">Virgibacillus profundi</name>
    <dbReference type="NCBI Taxonomy" id="2024555"/>
    <lineage>
        <taxon>Bacteria</taxon>
        <taxon>Bacillati</taxon>
        <taxon>Bacillota</taxon>
        <taxon>Bacilli</taxon>
        <taxon>Bacillales</taxon>
        <taxon>Bacillaceae</taxon>
        <taxon>Virgibacillus</taxon>
    </lineage>
</organism>
<feature type="compositionally biased region" description="Acidic residues" evidence="2">
    <location>
        <begin position="32"/>
        <end position="51"/>
    </location>
</feature>
<comment type="similarity">
    <text evidence="1">Belongs to the UPF0065 (bug) family.</text>
</comment>
<dbReference type="PANTHER" id="PTHR42928:SF5">
    <property type="entry name" value="BLR1237 PROTEIN"/>
    <property type="match status" value="1"/>
</dbReference>
<dbReference type="InterPro" id="IPR005064">
    <property type="entry name" value="BUG"/>
</dbReference>
<comment type="caution">
    <text evidence="4">The sequence shown here is derived from an EMBL/GenBank/DDBJ whole genome shotgun (WGS) entry which is preliminary data.</text>
</comment>
<dbReference type="PANTHER" id="PTHR42928">
    <property type="entry name" value="TRICARBOXYLATE-BINDING PROTEIN"/>
    <property type="match status" value="1"/>
</dbReference>
<proteinExistence type="inferred from homology"/>
<dbReference type="Gene3D" id="3.40.190.150">
    <property type="entry name" value="Bordetella uptake gene, domain 1"/>
    <property type="match status" value="1"/>
</dbReference>
<name>A0A2A2IAI8_9BACI</name>
<feature type="signal peptide" evidence="3">
    <location>
        <begin position="1"/>
        <end position="29"/>
    </location>
</feature>
<evidence type="ECO:0000313" key="4">
    <source>
        <dbReference type="EMBL" id="PAV28398.1"/>
    </source>
</evidence>
<dbReference type="PROSITE" id="PS51257">
    <property type="entry name" value="PROKAR_LIPOPROTEIN"/>
    <property type="match status" value="1"/>
</dbReference>
<reference evidence="4 5" key="1">
    <citation type="submission" date="2017-08" db="EMBL/GenBank/DDBJ databases">
        <title>Virgibacillus indicus sp. nov. and Virgibacillus profoundi sp. nov, two moderately halophilic bacteria isolated from marine sediment by using the Microfluidic Streak Plate.</title>
        <authorList>
            <person name="Xu B."/>
            <person name="Hu B."/>
            <person name="Wang J."/>
            <person name="Zhu Y."/>
            <person name="Huang L."/>
            <person name="Du W."/>
            <person name="Huang Y."/>
        </authorList>
    </citation>
    <scope>NUCLEOTIDE SEQUENCE [LARGE SCALE GENOMIC DNA]</scope>
    <source>
        <strain evidence="4 5">IO3-P3-H5</strain>
    </source>
</reference>
<feature type="chain" id="PRO_5038815461" evidence="3">
    <location>
        <begin position="30"/>
        <end position="346"/>
    </location>
</feature>
<evidence type="ECO:0000256" key="2">
    <source>
        <dbReference type="SAM" id="MobiDB-lite"/>
    </source>
</evidence>